<dbReference type="GO" id="GO:0005886">
    <property type="term" value="C:plasma membrane"/>
    <property type="evidence" value="ECO:0007669"/>
    <property type="project" value="UniProtKB-ARBA"/>
</dbReference>
<accession>A0A2Z2NMP8</accession>
<dbReference type="FunFam" id="3.30.565.10:FF:000006">
    <property type="entry name" value="Sensor histidine kinase WalK"/>
    <property type="match status" value="1"/>
</dbReference>
<dbReference type="SUPFAM" id="SSF47384">
    <property type="entry name" value="Homodimeric domain of signal transducing histidine kinase"/>
    <property type="match status" value="1"/>
</dbReference>
<dbReference type="InterPro" id="IPR005467">
    <property type="entry name" value="His_kinase_dom"/>
</dbReference>
<evidence type="ECO:0000256" key="1">
    <source>
        <dbReference type="ARBA" id="ARBA00000085"/>
    </source>
</evidence>
<dbReference type="Pfam" id="PF00072">
    <property type="entry name" value="Response_reg"/>
    <property type="match status" value="1"/>
</dbReference>
<dbReference type="PANTHER" id="PTHR43047">
    <property type="entry name" value="TWO-COMPONENT HISTIDINE PROTEIN KINASE"/>
    <property type="match status" value="1"/>
</dbReference>
<dbReference type="PROSITE" id="PS50110">
    <property type="entry name" value="RESPONSE_REGULATORY"/>
    <property type="match status" value="1"/>
</dbReference>
<gene>
    <name evidence="9" type="primary">yycG</name>
    <name evidence="9" type="ORF">IMCC3135_12025</name>
</gene>
<keyword evidence="3 6" id="KW-0597">Phosphoprotein</keyword>
<dbReference type="PROSITE" id="PS50109">
    <property type="entry name" value="HIS_KIN"/>
    <property type="match status" value="1"/>
</dbReference>
<dbReference type="CDD" id="cd00082">
    <property type="entry name" value="HisKA"/>
    <property type="match status" value="1"/>
</dbReference>
<keyword evidence="10" id="KW-1185">Reference proteome</keyword>
<dbReference type="PANTHER" id="PTHR43047:SF72">
    <property type="entry name" value="OSMOSENSING HISTIDINE PROTEIN KINASE SLN1"/>
    <property type="match status" value="1"/>
</dbReference>
<dbReference type="InterPro" id="IPR011006">
    <property type="entry name" value="CheY-like_superfamily"/>
</dbReference>
<dbReference type="InterPro" id="IPR004358">
    <property type="entry name" value="Sig_transdc_His_kin-like_C"/>
</dbReference>
<organism evidence="9 10">
    <name type="scientific">Granulosicoccus antarcticus IMCC3135</name>
    <dbReference type="NCBI Taxonomy" id="1192854"/>
    <lineage>
        <taxon>Bacteria</taxon>
        <taxon>Pseudomonadati</taxon>
        <taxon>Pseudomonadota</taxon>
        <taxon>Gammaproteobacteria</taxon>
        <taxon>Chromatiales</taxon>
        <taxon>Granulosicoccaceae</taxon>
        <taxon>Granulosicoccus</taxon>
    </lineage>
</organism>
<proteinExistence type="predicted"/>
<dbReference type="Gene3D" id="3.30.565.10">
    <property type="entry name" value="Histidine kinase-like ATPase, C-terminal domain"/>
    <property type="match status" value="1"/>
</dbReference>
<dbReference type="Pfam" id="PF02518">
    <property type="entry name" value="HATPase_c"/>
    <property type="match status" value="1"/>
</dbReference>
<dbReference type="InterPro" id="IPR003661">
    <property type="entry name" value="HisK_dim/P_dom"/>
</dbReference>
<dbReference type="SUPFAM" id="SSF52172">
    <property type="entry name" value="CheY-like"/>
    <property type="match status" value="1"/>
</dbReference>
<feature type="domain" description="Response regulatory" evidence="8">
    <location>
        <begin position="20"/>
        <end position="145"/>
    </location>
</feature>
<dbReference type="InterPro" id="IPR003594">
    <property type="entry name" value="HATPase_dom"/>
</dbReference>
<dbReference type="CDD" id="cd00156">
    <property type="entry name" value="REC"/>
    <property type="match status" value="1"/>
</dbReference>
<dbReference type="InterPro" id="IPR001789">
    <property type="entry name" value="Sig_transdc_resp-reg_receiver"/>
</dbReference>
<name>A0A2Z2NMP8_9GAMM</name>
<dbReference type="Gene3D" id="3.40.50.2300">
    <property type="match status" value="1"/>
</dbReference>
<reference evidence="9 10" key="1">
    <citation type="submission" date="2016-12" db="EMBL/GenBank/DDBJ databases">
        <authorList>
            <person name="Song W.-J."/>
            <person name="Kurnit D.M."/>
        </authorList>
    </citation>
    <scope>NUCLEOTIDE SEQUENCE [LARGE SCALE GENOMIC DNA]</scope>
    <source>
        <strain evidence="9 10">IMCC3135</strain>
    </source>
</reference>
<dbReference type="SMART" id="SM00448">
    <property type="entry name" value="REC"/>
    <property type="match status" value="1"/>
</dbReference>
<dbReference type="PRINTS" id="PR00344">
    <property type="entry name" value="BCTRLSENSOR"/>
</dbReference>
<keyword evidence="4 9" id="KW-0808">Transferase</keyword>
<dbReference type="EC" id="2.7.13.3" evidence="2"/>
<dbReference type="GO" id="GO:0009927">
    <property type="term" value="F:histidine phosphotransfer kinase activity"/>
    <property type="evidence" value="ECO:0007669"/>
    <property type="project" value="TreeGrafter"/>
</dbReference>
<dbReference type="InterPro" id="IPR036097">
    <property type="entry name" value="HisK_dim/P_sf"/>
</dbReference>
<evidence type="ECO:0000259" key="8">
    <source>
        <dbReference type="PROSITE" id="PS50110"/>
    </source>
</evidence>
<comment type="catalytic activity">
    <reaction evidence="1">
        <text>ATP + protein L-histidine = ADP + protein N-phospho-L-histidine.</text>
        <dbReference type="EC" id="2.7.13.3"/>
    </reaction>
</comment>
<dbReference type="SMART" id="SM00388">
    <property type="entry name" value="HisKA"/>
    <property type="match status" value="1"/>
</dbReference>
<evidence type="ECO:0000313" key="10">
    <source>
        <dbReference type="Proteomes" id="UP000250079"/>
    </source>
</evidence>
<keyword evidence="5 9" id="KW-0418">Kinase</keyword>
<dbReference type="SMART" id="SM00387">
    <property type="entry name" value="HATPase_c"/>
    <property type="match status" value="1"/>
</dbReference>
<dbReference type="AlphaFoldDB" id="A0A2Z2NMP8"/>
<evidence type="ECO:0000256" key="4">
    <source>
        <dbReference type="ARBA" id="ARBA00022679"/>
    </source>
</evidence>
<evidence type="ECO:0000259" key="7">
    <source>
        <dbReference type="PROSITE" id="PS50109"/>
    </source>
</evidence>
<sequence>MKAAYLPPNSKSSDGRDIIKLLMVDDDPSYLDLCSRLLNRSNVVDFKVDLAANITDAFYKCKTHEYDCLLVDYKLPDGSGTDIIDLLNEYIEQMQYQDRIPPPTIIVTADGGQHAATQAIRAGAEDFIAKRDVTTQSVRRAVVHAVEKSRLETSVKQRSFALEQANELLESANRQLESNRREILNFYHTLSHEVKTPLAAAREFISLVKDGAAGEIKDEQKELLNYAMESCDHIKHQFTDLLQLTRMDSGKVKLNLQSILVQNIISRCVASVSESLRDKGIDLHVSDIDPTLTIHCDTDRIVQVISNLLTNAVRFTDTGGTITLSIENVESEQAVQVIVADTGRGISEENLEHIFERLYQVDSSNTDASQTGLGLGLSICSELLRLHDCALHVESKLGVGSQFFFNLPQFKTEALLNEAEAA</sequence>
<dbReference type="KEGG" id="gai:IMCC3135_12025"/>
<dbReference type="GO" id="GO:0000155">
    <property type="term" value="F:phosphorelay sensor kinase activity"/>
    <property type="evidence" value="ECO:0007669"/>
    <property type="project" value="InterPro"/>
</dbReference>
<dbReference type="InterPro" id="IPR036890">
    <property type="entry name" value="HATPase_C_sf"/>
</dbReference>
<evidence type="ECO:0000256" key="6">
    <source>
        <dbReference type="PROSITE-ProRule" id="PRU00169"/>
    </source>
</evidence>
<dbReference type="Pfam" id="PF00512">
    <property type="entry name" value="HisKA"/>
    <property type="match status" value="1"/>
</dbReference>
<evidence type="ECO:0000256" key="3">
    <source>
        <dbReference type="ARBA" id="ARBA00022553"/>
    </source>
</evidence>
<dbReference type="EMBL" id="CP018632">
    <property type="protein sequence ID" value="ASJ72493.1"/>
    <property type="molecule type" value="Genomic_DNA"/>
</dbReference>
<dbReference type="Proteomes" id="UP000250079">
    <property type="component" value="Chromosome"/>
</dbReference>
<evidence type="ECO:0000313" key="9">
    <source>
        <dbReference type="EMBL" id="ASJ72493.1"/>
    </source>
</evidence>
<feature type="modified residue" description="4-aspartylphosphate" evidence="6">
    <location>
        <position position="72"/>
    </location>
</feature>
<evidence type="ECO:0000256" key="2">
    <source>
        <dbReference type="ARBA" id="ARBA00012438"/>
    </source>
</evidence>
<evidence type="ECO:0000256" key="5">
    <source>
        <dbReference type="ARBA" id="ARBA00022777"/>
    </source>
</evidence>
<feature type="domain" description="Histidine kinase" evidence="7">
    <location>
        <begin position="189"/>
        <end position="411"/>
    </location>
</feature>
<dbReference type="SUPFAM" id="SSF55874">
    <property type="entry name" value="ATPase domain of HSP90 chaperone/DNA topoisomerase II/histidine kinase"/>
    <property type="match status" value="1"/>
</dbReference>
<protein>
    <recommendedName>
        <fullName evidence="2">histidine kinase</fullName>
        <ecNumber evidence="2">2.7.13.3</ecNumber>
    </recommendedName>
</protein>
<dbReference type="Gene3D" id="1.10.287.130">
    <property type="match status" value="1"/>
</dbReference>